<evidence type="ECO:0000313" key="1">
    <source>
        <dbReference type="EMBL" id="MBC9783514.1"/>
    </source>
</evidence>
<organism evidence="1 2">
    <name type="scientific">Heliobacterium chlorum</name>
    <dbReference type="NCBI Taxonomy" id="2698"/>
    <lineage>
        <taxon>Bacteria</taxon>
        <taxon>Bacillati</taxon>
        <taxon>Bacillota</taxon>
        <taxon>Clostridia</taxon>
        <taxon>Eubacteriales</taxon>
        <taxon>Heliobacteriaceae</taxon>
        <taxon>Heliobacterium</taxon>
    </lineage>
</organism>
<accession>A0ABR7SYB4</accession>
<gene>
    <name evidence="1" type="ORF">H1S01_03180</name>
</gene>
<keyword evidence="2" id="KW-1185">Reference proteome</keyword>
<proteinExistence type="predicted"/>
<protein>
    <submittedName>
        <fullName evidence="1">Uncharacterized protein</fullName>
    </submittedName>
</protein>
<name>A0ABR7SYB4_HELCL</name>
<comment type="caution">
    <text evidence="1">The sequence shown here is derived from an EMBL/GenBank/DDBJ whole genome shotgun (WGS) entry which is preliminary data.</text>
</comment>
<dbReference type="RefSeq" id="WP_188038673.1">
    <property type="nucleotide sequence ID" value="NZ_JACVHF010000002.1"/>
</dbReference>
<reference evidence="1 2" key="1">
    <citation type="submission" date="2020-07" db="EMBL/GenBank/DDBJ databases">
        <title>Draft whole-genome sequence of Heliobacterium chlorum DSM 3682, type strain.</title>
        <authorList>
            <person name="Kyndt J.A."/>
            <person name="Meyer T.E."/>
            <person name="Imhoff J.F."/>
        </authorList>
    </citation>
    <scope>NUCLEOTIDE SEQUENCE [LARGE SCALE GENOMIC DNA]</scope>
    <source>
        <strain evidence="1 2">DSM 3682</strain>
    </source>
</reference>
<evidence type="ECO:0000313" key="2">
    <source>
        <dbReference type="Proteomes" id="UP000617402"/>
    </source>
</evidence>
<sequence length="190" mass="22878">MTETEKEIRERWFRDHQATLTEHGDLKVLEWRRLGTSSYYVRYVFDRNMMYVSGDLGSAVFWFTEHADVHTQATYSLSYFEGKMVAFSDDRRDFNENKAVKRLREWLNDIKQAGKEYDHDDMQQLFEDARRCSHRSHWDALAWNHSILSELDDCYHEWFFRAGDEMPWRIIAYLIGLKMASEQLKVKQAE</sequence>
<dbReference type="Proteomes" id="UP000617402">
    <property type="component" value="Unassembled WGS sequence"/>
</dbReference>
<dbReference type="EMBL" id="JACVHF010000002">
    <property type="protein sequence ID" value="MBC9783514.1"/>
    <property type="molecule type" value="Genomic_DNA"/>
</dbReference>